<feature type="transmembrane region" description="Helical" evidence="1">
    <location>
        <begin position="92"/>
        <end position="110"/>
    </location>
</feature>
<organism evidence="2 3">
    <name type="scientific">Pyrococcus horikoshii (strain ATCC 700860 / DSM 12428 / JCM 9974 / NBRC 100139 / OT-3)</name>
    <dbReference type="NCBI Taxonomy" id="70601"/>
    <lineage>
        <taxon>Archaea</taxon>
        <taxon>Methanobacteriati</taxon>
        <taxon>Methanobacteriota</taxon>
        <taxon>Thermococci</taxon>
        <taxon>Thermococcales</taxon>
        <taxon>Thermococcaceae</taxon>
        <taxon>Pyrococcus</taxon>
    </lineage>
</organism>
<dbReference type="EMBL" id="BA000001">
    <property type="protein sequence ID" value="BAA29693.1"/>
    <property type="molecule type" value="Genomic_DNA"/>
</dbReference>
<dbReference type="eggNOG" id="arCOG11004">
    <property type="taxonomic scope" value="Archaea"/>
</dbReference>
<feature type="transmembrane region" description="Helical" evidence="1">
    <location>
        <begin position="68"/>
        <end position="86"/>
    </location>
</feature>
<dbReference type="PIR" id="H71175">
    <property type="entry name" value="H71175"/>
</dbReference>
<accession>O58313</accession>
<keyword evidence="1" id="KW-0472">Membrane</keyword>
<dbReference type="STRING" id="70601.gene:9377545"/>
<reference evidence="2 3" key="1">
    <citation type="journal article" date="1998" name="DNA Res.">
        <title>Complete sequence and gene organization of the genome of a hyper-thermophilic archaebacterium, Pyrococcus horikoshii OT3.</title>
        <authorList>
            <person name="Kawarabayasi Y."/>
            <person name="Sawada M."/>
            <person name="Horikawa H."/>
            <person name="Haikawa Y."/>
            <person name="Hino Y."/>
            <person name="Yamamoto S."/>
            <person name="Sekine M."/>
            <person name="Baba S."/>
            <person name="Kosugi H."/>
            <person name="Hosoyama A."/>
            <person name="Nagai Y."/>
            <person name="Sakai M."/>
            <person name="Ogura K."/>
            <person name="Otuka R."/>
            <person name="Nakazawa H."/>
            <person name="Takamiya M."/>
            <person name="Ohfuku Y."/>
            <person name="Funahashi T."/>
            <person name="Tanaka T."/>
            <person name="Kudoh Y."/>
            <person name="Yamazaki J."/>
            <person name="Kushida N."/>
            <person name="Oguchi A."/>
            <person name="Aoki K."/>
            <person name="Nakamura Y."/>
            <person name="Robb T.F."/>
            <person name="Horikoshi K."/>
            <person name="Masuchi Y."/>
            <person name="Shizuya H."/>
            <person name="Kikuchi H."/>
        </authorList>
    </citation>
    <scope>NUCLEOTIDE SEQUENCE [LARGE SCALE GENOMIC DNA]</scope>
    <source>
        <strain evidence="3">ATCC 700860 / DSM 12428 / JCM 9974 / NBRC 100139 / OT-3</strain>
    </source>
</reference>
<evidence type="ECO:0000256" key="1">
    <source>
        <dbReference type="SAM" id="Phobius"/>
    </source>
</evidence>
<dbReference type="EnsemblBacteria" id="BAA29693">
    <property type="protein sequence ID" value="BAA29693"/>
    <property type="gene ID" value="BAA29693"/>
</dbReference>
<feature type="transmembrane region" description="Helical" evidence="1">
    <location>
        <begin position="12"/>
        <end position="29"/>
    </location>
</feature>
<evidence type="ECO:0000313" key="2">
    <source>
        <dbReference type="EMBL" id="BAA29693.1"/>
    </source>
</evidence>
<protein>
    <submittedName>
        <fullName evidence="2">Uncharacterized protein</fullName>
    </submittedName>
</protein>
<name>O58313_PYRHO</name>
<evidence type="ECO:0000313" key="3">
    <source>
        <dbReference type="Proteomes" id="UP000000752"/>
    </source>
</evidence>
<feature type="transmembrane region" description="Helical" evidence="1">
    <location>
        <begin position="35"/>
        <end position="56"/>
    </location>
</feature>
<dbReference type="Proteomes" id="UP000000752">
    <property type="component" value="Chromosome"/>
</dbReference>
<keyword evidence="1" id="KW-0812">Transmembrane</keyword>
<keyword evidence="1" id="KW-1133">Transmembrane helix</keyword>
<feature type="transmembrane region" description="Helical" evidence="1">
    <location>
        <begin position="122"/>
        <end position="150"/>
    </location>
</feature>
<dbReference type="DNASU" id="1442939"/>
<proteinExistence type="predicted"/>
<gene>
    <name evidence="2" type="ordered locus">PH0604</name>
</gene>
<dbReference type="KEGG" id="pho:PH0604"/>
<dbReference type="AlphaFoldDB" id="O58313"/>
<keyword evidence="3" id="KW-1185">Reference proteome</keyword>
<sequence length="164" mass="19056">MIRVSSSFLFKFIITLNLFIIGYSVYQVKRYDSQWWGYTGIGVFLWTVTMILAKPSPNVQQHFKSGKFLDYPALALIVFLIALHTSGDIGKLIIWGFFVSIITVIITHHLEKNNKQSLITSYYVGLILLCWSFLYKYILVSLTYTLFALYCWMNVQDKQNSIII</sequence>